<feature type="domain" description="HTH gntR-type" evidence="4">
    <location>
        <begin position="7"/>
        <end position="75"/>
    </location>
</feature>
<dbReference type="PROSITE" id="PS50949">
    <property type="entry name" value="HTH_GNTR"/>
    <property type="match status" value="1"/>
</dbReference>
<evidence type="ECO:0000313" key="6">
    <source>
        <dbReference type="Proteomes" id="UP000285310"/>
    </source>
</evidence>
<dbReference type="Gene3D" id="1.10.10.10">
    <property type="entry name" value="Winged helix-like DNA-binding domain superfamily/Winged helix DNA-binding domain"/>
    <property type="match status" value="1"/>
</dbReference>
<dbReference type="Gene3D" id="1.20.120.530">
    <property type="entry name" value="GntR ligand-binding domain-like"/>
    <property type="match status" value="1"/>
</dbReference>
<accession>A0A423Q2M2</accession>
<evidence type="ECO:0000259" key="4">
    <source>
        <dbReference type="PROSITE" id="PS50949"/>
    </source>
</evidence>
<dbReference type="Proteomes" id="UP000285310">
    <property type="component" value="Unassembled WGS sequence"/>
</dbReference>
<dbReference type="PANTHER" id="PTHR43537">
    <property type="entry name" value="TRANSCRIPTIONAL REGULATOR, GNTR FAMILY"/>
    <property type="match status" value="1"/>
</dbReference>
<comment type="caution">
    <text evidence="5">The sequence shown here is derived from an EMBL/GenBank/DDBJ whole genome shotgun (WGS) entry which is preliminary data.</text>
</comment>
<evidence type="ECO:0000256" key="1">
    <source>
        <dbReference type="ARBA" id="ARBA00023015"/>
    </source>
</evidence>
<keyword evidence="2" id="KW-0238">DNA-binding</keyword>
<dbReference type="InterPro" id="IPR011711">
    <property type="entry name" value="GntR_C"/>
</dbReference>
<dbReference type="InterPro" id="IPR036388">
    <property type="entry name" value="WH-like_DNA-bd_sf"/>
</dbReference>
<keyword evidence="6" id="KW-1185">Reference proteome</keyword>
<dbReference type="GO" id="GO:0003700">
    <property type="term" value="F:DNA-binding transcription factor activity"/>
    <property type="evidence" value="ECO:0007669"/>
    <property type="project" value="InterPro"/>
</dbReference>
<dbReference type="CDD" id="cd07377">
    <property type="entry name" value="WHTH_GntR"/>
    <property type="match status" value="1"/>
</dbReference>
<dbReference type="AlphaFoldDB" id="A0A423Q2M2"/>
<dbReference type="SMART" id="SM00895">
    <property type="entry name" value="FCD"/>
    <property type="match status" value="1"/>
</dbReference>
<dbReference type="SUPFAM" id="SSF46785">
    <property type="entry name" value="Winged helix' DNA-binding domain"/>
    <property type="match status" value="1"/>
</dbReference>
<dbReference type="Pfam" id="PF07729">
    <property type="entry name" value="FCD"/>
    <property type="match status" value="1"/>
</dbReference>
<organism evidence="5 6">
    <name type="scientific">Salinisphaera japonica YTM-1</name>
    <dbReference type="NCBI Taxonomy" id="1209778"/>
    <lineage>
        <taxon>Bacteria</taxon>
        <taxon>Pseudomonadati</taxon>
        <taxon>Pseudomonadota</taxon>
        <taxon>Gammaproteobacteria</taxon>
        <taxon>Salinisphaerales</taxon>
        <taxon>Salinisphaeraceae</taxon>
        <taxon>Salinisphaera</taxon>
    </lineage>
</organism>
<dbReference type="Pfam" id="PF00392">
    <property type="entry name" value="GntR"/>
    <property type="match status" value="1"/>
</dbReference>
<dbReference type="InterPro" id="IPR036390">
    <property type="entry name" value="WH_DNA-bd_sf"/>
</dbReference>
<keyword evidence="3" id="KW-0804">Transcription</keyword>
<evidence type="ECO:0000256" key="2">
    <source>
        <dbReference type="ARBA" id="ARBA00023125"/>
    </source>
</evidence>
<name>A0A423Q2M2_9GAMM</name>
<evidence type="ECO:0000256" key="3">
    <source>
        <dbReference type="ARBA" id="ARBA00023163"/>
    </source>
</evidence>
<keyword evidence="1" id="KW-0805">Transcription regulation</keyword>
<dbReference type="SMART" id="SM00345">
    <property type="entry name" value="HTH_GNTR"/>
    <property type="match status" value="1"/>
</dbReference>
<dbReference type="OrthoDB" id="9028214at2"/>
<evidence type="ECO:0000313" key="5">
    <source>
        <dbReference type="EMBL" id="ROO32874.1"/>
    </source>
</evidence>
<dbReference type="FunCoup" id="A0A423Q2M2">
    <property type="interactions" value="80"/>
</dbReference>
<proteinExistence type="predicted"/>
<dbReference type="InterPro" id="IPR000524">
    <property type="entry name" value="Tscrpt_reg_HTH_GntR"/>
</dbReference>
<protein>
    <submittedName>
        <fullName evidence="5">GntR family transcriptional regulator</fullName>
    </submittedName>
</protein>
<dbReference type="InterPro" id="IPR008920">
    <property type="entry name" value="TF_FadR/GntR_C"/>
</dbReference>
<reference evidence="5 6" key="1">
    <citation type="submission" date="2013-10" db="EMBL/GenBank/DDBJ databases">
        <title>Salinisphaera japonica YTM-1 Genome Sequencing.</title>
        <authorList>
            <person name="Lai Q."/>
            <person name="Li C."/>
            <person name="Shao Z."/>
        </authorList>
    </citation>
    <scope>NUCLEOTIDE SEQUENCE [LARGE SCALE GENOMIC DNA]</scope>
    <source>
        <strain evidence="5 6">YTM-1</strain>
    </source>
</reference>
<dbReference type="RefSeq" id="WP_123656816.1">
    <property type="nucleotide sequence ID" value="NZ_AYKG01000001.1"/>
</dbReference>
<dbReference type="SUPFAM" id="SSF48008">
    <property type="entry name" value="GntR ligand-binding domain-like"/>
    <property type="match status" value="1"/>
</dbReference>
<dbReference type="PANTHER" id="PTHR43537:SF44">
    <property type="entry name" value="GNTR FAMILY REGULATORY PROTEIN"/>
    <property type="match status" value="1"/>
</dbReference>
<dbReference type="EMBL" id="AYKG01000001">
    <property type="protein sequence ID" value="ROO32874.1"/>
    <property type="molecule type" value="Genomic_DNA"/>
</dbReference>
<dbReference type="InParanoid" id="A0A423Q2M2"/>
<gene>
    <name evidence="5" type="ORF">SAJA_01235</name>
</gene>
<dbReference type="GO" id="GO:0003677">
    <property type="term" value="F:DNA binding"/>
    <property type="evidence" value="ECO:0007669"/>
    <property type="project" value="UniProtKB-KW"/>
</dbReference>
<sequence length="249" mass="27781">MSLRASRRPEYSLSEELASAILSGRYQPGDFIAKEMDICQTSGLSRTVVRRHLAQLVDVGMIERISGYGSRVCEVSEWHILDPVVTRWLSLYAAPNEEIQREILSFRLSVEPQVAMIAARHATARDLLAIEEAVDGMARHMQGSAASTGRLHSESDVAFHVAIYRATHNIVWSQLSHILRPSIHLLVDESNSSAPDPAESLERHRLLMEAIRLRRPDDAFHAAEAVLQGTRRALGLTDTRAVHATHRTP</sequence>